<reference evidence="1" key="1">
    <citation type="submission" date="2014-09" db="EMBL/GenBank/DDBJ databases">
        <title>Genome sequence of the luminous mushroom Mycena chlorophos for searching fungal bioluminescence genes.</title>
        <authorList>
            <person name="Tanaka Y."/>
            <person name="Kasuga D."/>
            <person name="Oba Y."/>
            <person name="Hase S."/>
            <person name="Sato K."/>
            <person name="Oba Y."/>
            <person name="Sakakibara Y."/>
        </authorList>
    </citation>
    <scope>NUCLEOTIDE SEQUENCE</scope>
</reference>
<name>A0ABQ0L4I9_MYCCL</name>
<dbReference type="Proteomes" id="UP000815677">
    <property type="component" value="Unassembled WGS sequence"/>
</dbReference>
<dbReference type="EMBL" id="DF842035">
    <property type="protein sequence ID" value="GAT45978.1"/>
    <property type="molecule type" value="Genomic_DNA"/>
</dbReference>
<sequence length="364" mass="40475">MRVISMRRTPALNCCKQLALQVHTPQLGKVVSDEDICVQKQHTLDGQQRERLNLCPYTPSASLGKDDERDGIRIPRRSLEVLLILCRQPQIDDIHRHALLGDLHRGCQHHSGRHRVLRAGTDGDIHRRRRVDVELLAFLRQEPDAHGDRLAHDNLVPAMQNGVLAFMEQQKRVDTAFGMVDAFDGLSGPLVVVEDDQSTLPRKPPSEFCVEERVVGFMRAVDVHEIKTALGVGDFFLEQAVQPDGAELVDDAKRKARDAQVVLQLLVTRPTRSGLVQVEVVDADDFGGRGVAEGFEQKDRRASFPRTDLEGPRRMRDAGAQLDEKWCPDGFIMGEPVLGLGELELAVAGFHVCVGGGVGLLRQR</sequence>
<protein>
    <submittedName>
        <fullName evidence="1">Uncharacterized protein</fullName>
    </submittedName>
</protein>
<evidence type="ECO:0000313" key="2">
    <source>
        <dbReference type="Proteomes" id="UP000815677"/>
    </source>
</evidence>
<keyword evidence="2" id="KW-1185">Reference proteome</keyword>
<evidence type="ECO:0000313" key="1">
    <source>
        <dbReference type="EMBL" id="GAT45978.1"/>
    </source>
</evidence>
<gene>
    <name evidence="1" type="ORF">MCHLO_03526</name>
</gene>
<organism evidence="1 2">
    <name type="scientific">Mycena chlorophos</name>
    <name type="common">Agaric fungus</name>
    <name type="synonym">Agaricus chlorophos</name>
    <dbReference type="NCBI Taxonomy" id="658473"/>
    <lineage>
        <taxon>Eukaryota</taxon>
        <taxon>Fungi</taxon>
        <taxon>Dikarya</taxon>
        <taxon>Basidiomycota</taxon>
        <taxon>Agaricomycotina</taxon>
        <taxon>Agaricomycetes</taxon>
        <taxon>Agaricomycetidae</taxon>
        <taxon>Agaricales</taxon>
        <taxon>Marasmiineae</taxon>
        <taxon>Mycenaceae</taxon>
        <taxon>Mycena</taxon>
    </lineage>
</organism>
<proteinExistence type="predicted"/>
<accession>A0ABQ0L4I9</accession>